<dbReference type="EMBL" id="LAZR01002036">
    <property type="protein sequence ID" value="KKN35467.1"/>
    <property type="molecule type" value="Genomic_DNA"/>
</dbReference>
<dbReference type="AlphaFoldDB" id="A0A0F9QEP4"/>
<evidence type="ECO:0000313" key="1">
    <source>
        <dbReference type="EMBL" id="KKN35467.1"/>
    </source>
</evidence>
<protein>
    <submittedName>
        <fullName evidence="1">Uncharacterized protein</fullName>
    </submittedName>
</protein>
<reference evidence="1" key="1">
    <citation type="journal article" date="2015" name="Nature">
        <title>Complex archaea that bridge the gap between prokaryotes and eukaryotes.</title>
        <authorList>
            <person name="Spang A."/>
            <person name="Saw J.H."/>
            <person name="Jorgensen S.L."/>
            <person name="Zaremba-Niedzwiedzka K."/>
            <person name="Martijn J."/>
            <person name="Lind A.E."/>
            <person name="van Eijk R."/>
            <person name="Schleper C."/>
            <person name="Guy L."/>
            <person name="Ettema T.J."/>
        </authorList>
    </citation>
    <scope>NUCLEOTIDE SEQUENCE</scope>
</reference>
<comment type="caution">
    <text evidence="1">The sequence shown here is derived from an EMBL/GenBank/DDBJ whole genome shotgun (WGS) entry which is preliminary data.</text>
</comment>
<accession>A0A0F9QEP4</accession>
<name>A0A0F9QEP4_9ZZZZ</name>
<sequence>MYKCQQCGEQAEIQGKQDIDINYDTPFISDWVICETCGYTISKDTADKAILLDACKDAKKAIYEAINKRKSNLSVVWHTLEVTITKAEQTI</sequence>
<gene>
    <name evidence="1" type="ORF">LCGC14_0783190</name>
</gene>
<proteinExistence type="predicted"/>
<organism evidence="1">
    <name type="scientific">marine sediment metagenome</name>
    <dbReference type="NCBI Taxonomy" id="412755"/>
    <lineage>
        <taxon>unclassified sequences</taxon>
        <taxon>metagenomes</taxon>
        <taxon>ecological metagenomes</taxon>
    </lineage>
</organism>